<feature type="region of interest" description="Disordered" evidence="2">
    <location>
        <begin position="22"/>
        <end position="44"/>
    </location>
</feature>
<proteinExistence type="inferred from homology"/>
<keyword evidence="4" id="KW-1185">Reference proteome</keyword>
<name>A0A327M7V5_9PROT</name>
<dbReference type="PANTHER" id="PTHR42928:SF5">
    <property type="entry name" value="BLR1237 PROTEIN"/>
    <property type="match status" value="1"/>
</dbReference>
<dbReference type="InterPro" id="IPR005064">
    <property type="entry name" value="BUG"/>
</dbReference>
<feature type="compositionally biased region" description="Pro residues" evidence="2">
    <location>
        <begin position="24"/>
        <end position="33"/>
    </location>
</feature>
<dbReference type="EMBL" id="QLIX01000009">
    <property type="protein sequence ID" value="RAI58466.1"/>
    <property type="molecule type" value="Genomic_DNA"/>
</dbReference>
<organism evidence="3 4">
    <name type="scientific">Roseicella frigidaeris</name>
    <dbReference type="NCBI Taxonomy" id="2230885"/>
    <lineage>
        <taxon>Bacteria</taxon>
        <taxon>Pseudomonadati</taxon>
        <taxon>Pseudomonadota</taxon>
        <taxon>Alphaproteobacteria</taxon>
        <taxon>Acetobacterales</taxon>
        <taxon>Roseomonadaceae</taxon>
        <taxon>Roseicella</taxon>
    </lineage>
</organism>
<dbReference type="AlphaFoldDB" id="A0A327M7V5"/>
<dbReference type="Gene3D" id="3.40.190.150">
    <property type="entry name" value="Bordetella uptake gene, domain 1"/>
    <property type="match status" value="1"/>
</dbReference>
<comment type="caution">
    <text evidence="3">The sequence shown here is derived from an EMBL/GenBank/DDBJ whole genome shotgun (WGS) entry which is preliminary data.</text>
</comment>
<evidence type="ECO:0000256" key="1">
    <source>
        <dbReference type="ARBA" id="ARBA00006987"/>
    </source>
</evidence>
<dbReference type="SUPFAM" id="SSF53850">
    <property type="entry name" value="Periplasmic binding protein-like II"/>
    <property type="match status" value="1"/>
</dbReference>
<accession>A0A327M7V5</accession>
<reference evidence="4" key="1">
    <citation type="submission" date="2018-06" db="EMBL/GenBank/DDBJ databases">
        <authorList>
            <person name="Khan S.A."/>
        </authorList>
    </citation>
    <scope>NUCLEOTIDE SEQUENCE [LARGE SCALE GENOMIC DNA]</scope>
    <source>
        <strain evidence="4">DB-1506</strain>
    </source>
</reference>
<evidence type="ECO:0000313" key="4">
    <source>
        <dbReference type="Proteomes" id="UP000249065"/>
    </source>
</evidence>
<sequence length="379" mass="39659">MADVIAAGYHAGRPGAIAAFRPAGAPPSRPPQIRPDAPAPCRGVRSEAMRRLSRRALAATLPGLAASPGRAQPVAAAYPAAPITLVSPFSPGGAADLAARLLARHAPPHLPNRQALLLVENRAGASGAVGTQFVHRAKPDGLTLLLARVASAAILPAIDIRTPYAWDEFTMLGLLEDTPFVVCVRADAPWDRLQDLLIVLREQPGRIAFSTTGPATIQDLGMRHLFATAGLPIDAGLAMPFRGGGEAVAALLDGRVQLLGTNLNEALPALQDGRLRGLVIGTPERLRVLPAVPTAREVELPALVGVTGWSALFAPPALAEPASQAWVAALAALRGDAAWQAAVRTTGGIPRLLPPEATRDYVRSQVALYRELGRRLGLI</sequence>
<dbReference type="OrthoDB" id="7250553at2"/>
<dbReference type="Proteomes" id="UP000249065">
    <property type="component" value="Unassembled WGS sequence"/>
</dbReference>
<evidence type="ECO:0000256" key="2">
    <source>
        <dbReference type="SAM" id="MobiDB-lite"/>
    </source>
</evidence>
<dbReference type="PANTHER" id="PTHR42928">
    <property type="entry name" value="TRICARBOXYLATE-BINDING PROTEIN"/>
    <property type="match status" value="1"/>
</dbReference>
<dbReference type="Pfam" id="PF03401">
    <property type="entry name" value="TctC"/>
    <property type="match status" value="1"/>
</dbReference>
<dbReference type="CDD" id="cd07012">
    <property type="entry name" value="PBP2_Bug_TTT"/>
    <property type="match status" value="1"/>
</dbReference>
<evidence type="ECO:0000313" key="3">
    <source>
        <dbReference type="EMBL" id="RAI58466.1"/>
    </source>
</evidence>
<dbReference type="Gene3D" id="3.40.190.10">
    <property type="entry name" value="Periplasmic binding protein-like II"/>
    <property type="match status" value="1"/>
</dbReference>
<dbReference type="InterPro" id="IPR042100">
    <property type="entry name" value="Bug_dom1"/>
</dbReference>
<protein>
    <submittedName>
        <fullName evidence="3">Tripartite tricarboxylate transporter substrate binding protein</fullName>
    </submittedName>
</protein>
<gene>
    <name evidence="3" type="ORF">DOO78_14050</name>
</gene>
<comment type="similarity">
    <text evidence="1">Belongs to the UPF0065 (bug) family.</text>
</comment>